<reference evidence="2 3" key="1">
    <citation type="submission" date="2016-10" db="EMBL/GenBank/DDBJ databases">
        <authorList>
            <person name="de Groot N.N."/>
        </authorList>
    </citation>
    <scope>NUCLEOTIDE SEQUENCE [LARGE SCALE GENOMIC DNA]</scope>
    <source>
        <strain evidence="2 3">CPCC 100156</strain>
    </source>
</reference>
<protein>
    <recommendedName>
        <fullName evidence="4">UrcA family protein</fullName>
    </recommendedName>
</protein>
<gene>
    <name evidence="2" type="ORF">SAMN04487779_102734</name>
</gene>
<evidence type="ECO:0000256" key="1">
    <source>
        <dbReference type="SAM" id="SignalP"/>
    </source>
</evidence>
<evidence type="ECO:0000313" key="2">
    <source>
        <dbReference type="EMBL" id="SDE30842.1"/>
    </source>
</evidence>
<evidence type="ECO:0000313" key="3">
    <source>
        <dbReference type="Proteomes" id="UP000198925"/>
    </source>
</evidence>
<feature type="chain" id="PRO_5011701011" description="UrcA family protein" evidence="1">
    <location>
        <begin position="24"/>
        <end position="111"/>
    </location>
</feature>
<dbReference type="AlphaFoldDB" id="A0A1G7BV58"/>
<keyword evidence="1" id="KW-0732">Signal</keyword>
<sequence length="111" mass="12386">MKRLTVTATLAAALLGNASLAVAQGQGSREPQNLAEALAVVDRQVPSLEELISRNGCREIQTPRDRDYCLLMAAVEQQEREDSTRRLKEAFRRLRDANYIEFQPTGGSRAR</sequence>
<dbReference type="EMBL" id="FMZX01000027">
    <property type="protein sequence ID" value="SDE30842.1"/>
    <property type="molecule type" value="Genomic_DNA"/>
</dbReference>
<accession>A0A1G7BV58</accession>
<evidence type="ECO:0008006" key="4">
    <source>
        <dbReference type="Google" id="ProtNLM"/>
    </source>
</evidence>
<name>A0A1G7BV58_9PROT</name>
<keyword evidence="3" id="KW-1185">Reference proteome</keyword>
<dbReference type="RefSeq" id="WP_143018288.1">
    <property type="nucleotide sequence ID" value="NZ_FMZX01000027.1"/>
</dbReference>
<proteinExistence type="predicted"/>
<dbReference type="Proteomes" id="UP000198925">
    <property type="component" value="Unassembled WGS sequence"/>
</dbReference>
<organism evidence="2 3">
    <name type="scientific">Belnapia rosea</name>
    <dbReference type="NCBI Taxonomy" id="938405"/>
    <lineage>
        <taxon>Bacteria</taxon>
        <taxon>Pseudomonadati</taxon>
        <taxon>Pseudomonadota</taxon>
        <taxon>Alphaproteobacteria</taxon>
        <taxon>Acetobacterales</taxon>
        <taxon>Roseomonadaceae</taxon>
        <taxon>Belnapia</taxon>
    </lineage>
</organism>
<feature type="signal peptide" evidence="1">
    <location>
        <begin position="1"/>
        <end position="23"/>
    </location>
</feature>